<evidence type="ECO:0000256" key="2">
    <source>
        <dbReference type="SAM" id="Phobius"/>
    </source>
</evidence>
<gene>
    <name evidence="3" type="ORF">GCM10009850_065820</name>
</gene>
<keyword evidence="2" id="KW-0812">Transmembrane</keyword>
<evidence type="ECO:0000313" key="4">
    <source>
        <dbReference type="Proteomes" id="UP001499843"/>
    </source>
</evidence>
<dbReference type="EMBL" id="BAAAQX010000019">
    <property type="protein sequence ID" value="GAA2211123.1"/>
    <property type="molecule type" value="Genomic_DNA"/>
</dbReference>
<comment type="caution">
    <text evidence="3">The sequence shown here is derived from an EMBL/GenBank/DDBJ whole genome shotgun (WGS) entry which is preliminary data.</text>
</comment>
<protein>
    <submittedName>
        <fullName evidence="3">Uncharacterized protein</fullName>
    </submittedName>
</protein>
<keyword evidence="2" id="KW-0472">Membrane</keyword>
<dbReference type="Proteomes" id="UP001499843">
    <property type="component" value="Unassembled WGS sequence"/>
</dbReference>
<reference evidence="3 4" key="1">
    <citation type="journal article" date="2019" name="Int. J. Syst. Evol. Microbiol.">
        <title>The Global Catalogue of Microorganisms (GCM) 10K type strain sequencing project: providing services to taxonomists for standard genome sequencing and annotation.</title>
        <authorList>
            <consortium name="The Broad Institute Genomics Platform"/>
            <consortium name="The Broad Institute Genome Sequencing Center for Infectious Disease"/>
            <person name="Wu L."/>
            <person name="Ma J."/>
        </authorList>
    </citation>
    <scope>NUCLEOTIDE SEQUENCE [LARGE SCALE GENOMIC DNA]</scope>
    <source>
        <strain evidence="3 4">JCM 16114</strain>
    </source>
</reference>
<accession>A0ABN3CPE0</accession>
<keyword evidence="2" id="KW-1133">Transmembrane helix</keyword>
<sequence length="380" mass="41057">MTQPRRGPAIMYAMPHGDDLDQRFNELVAQIDAEQQRKMREAAKKAARQSRRAKGGDAGRLRRDERSAAWERPGWDSAVWDATPAAPPPQPRRRAGRAWLVLAGLTAVLTAASAVVALRPDLLMPSGAVPEETMPVPPPAQTGPVPEETQPVQDTPEGPFAGSPAEEWAEGIDGFVMPEAKAIGGLSKKDVAKGLARARDLLAAAHLDHKTIMGGEPEAFMKLLHPEERARFSKDLGDSSRTWVTSFAPKTAELTSEVIKVHGTAKLSSFKEKGRTGAELETNHLIGYAVRRPGQPGTALRLVTQRWGTLRMYREAGELVVWITRWRRSATPARCDVNDGYIHLFYADSAPGTVAPTGVPADPYALNAPGNSECGASSGT</sequence>
<feature type="region of interest" description="Disordered" evidence="1">
    <location>
        <begin position="129"/>
        <end position="165"/>
    </location>
</feature>
<feature type="compositionally biased region" description="Basic and acidic residues" evidence="1">
    <location>
        <begin position="35"/>
        <end position="44"/>
    </location>
</feature>
<feature type="transmembrane region" description="Helical" evidence="2">
    <location>
        <begin position="98"/>
        <end position="118"/>
    </location>
</feature>
<feature type="compositionally biased region" description="Basic and acidic residues" evidence="1">
    <location>
        <begin position="54"/>
        <end position="69"/>
    </location>
</feature>
<organism evidence="3 4">
    <name type="scientific">Nonomuraea monospora</name>
    <dbReference type="NCBI Taxonomy" id="568818"/>
    <lineage>
        <taxon>Bacteria</taxon>
        <taxon>Bacillati</taxon>
        <taxon>Actinomycetota</taxon>
        <taxon>Actinomycetes</taxon>
        <taxon>Streptosporangiales</taxon>
        <taxon>Streptosporangiaceae</taxon>
        <taxon>Nonomuraea</taxon>
    </lineage>
</organism>
<evidence type="ECO:0000256" key="1">
    <source>
        <dbReference type="SAM" id="MobiDB-lite"/>
    </source>
</evidence>
<proteinExistence type="predicted"/>
<keyword evidence="4" id="KW-1185">Reference proteome</keyword>
<feature type="region of interest" description="Disordered" evidence="1">
    <location>
        <begin position="35"/>
        <end position="69"/>
    </location>
</feature>
<name>A0ABN3CPE0_9ACTN</name>
<evidence type="ECO:0000313" key="3">
    <source>
        <dbReference type="EMBL" id="GAA2211123.1"/>
    </source>
</evidence>